<keyword evidence="4" id="KW-1185">Reference proteome</keyword>
<feature type="transmembrane region" description="Helical" evidence="2">
    <location>
        <begin position="501"/>
        <end position="522"/>
    </location>
</feature>
<feature type="transmembrane region" description="Helical" evidence="2">
    <location>
        <begin position="469"/>
        <end position="489"/>
    </location>
</feature>
<evidence type="ECO:0000313" key="3">
    <source>
        <dbReference type="EMBL" id="KAK8068491.1"/>
    </source>
</evidence>
<name>A0ABR1VBA8_9PEZI</name>
<feature type="compositionally biased region" description="Basic and acidic residues" evidence="1">
    <location>
        <begin position="192"/>
        <end position="227"/>
    </location>
</feature>
<dbReference type="Gene3D" id="1.20.58.340">
    <property type="entry name" value="Magnesium transport protein CorA, transmembrane region"/>
    <property type="match status" value="1"/>
</dbReference>
<feature type="compositionally biased region" description="Basic and acidic residues" evidence="1">
    <location>
        <begin position="300"/>
        <end position="316"/>
    </location>
</feature>
<sequence>MNSHKPQGGLILVDLTRDSSTRVFSRMDILREYAAIEYAREKDSRFAKEPCQELYLYSAVDVPGQPWQEPTYEGLDEEGLFRQLTENGTTQTSSGPHAASLQLVFLPVDAKGRGFCLSKPSLNKLCDRLNLDKTLLGFLVSSRSGWYHIDSGNGCHSFLYKDYLYSMAWSFNAKTMETRALVSERSEWRDKSFLRKERPEKGNQDKRNQQERNRQEGNQEKGNKPKQDFCLPGLQRQHLYHPLTLAFFGLVDATCYLDRVIVTDGYSLGDIEKITKHGAWVKREEKLKAQKVSENGQASHPEHGAQQHPECHRPHVSEQQIQGHKAGQLEEAEKSKKKVEQFSEASKKIANVIGVFSTLFKSVGVAKSMTETLEDTKHWSPWTTEVIGEGSSEHRDHALTQFNLVADSIGGAVQLLRARIHTVNESALSTQKRAKAQANVVSGLIAREDTRIGHVLADRARRDGSTMKVIALMTMAFLPATFFAALWSIPVLEAGLTKDNFWVYWAFTVPTTIVIFFVWDWLNDKNLWELTKLDTYHAAYHALVRKFKKTNETRTSEGVKEPTVVSHTDATSEIMLGGQYTFRQTGDPRDLEKGGPVDRSAAPSPYPRNPSPPS</sequence>
<feature type="region of interest" description="Disordered" evidence="1">
    <location>
        <begin position="290"/>
        <end position="334"/>
    </location>
</feature>
<keyword evidence="2" id="KW-0812">Transmembrane</keyword>
<comment type="caution">
    <text evidence="3">The sequence shown here is derived from an EMBL/GenBank/DDBJ whole genome shotgun (WGS) entry which is preliminary data.</text>
</comment>
<feature type="region of interest" description="Disordered" evidence="1">
    <location>
        <begin position="582"/>
        <end position="614"/>
    </location>
</feature>
<protein>
    <submittedName>
        <fullName evidence="3">Uncharacterized protein</fullName>
    </submittedName>
</protein>
<feature type="compositionally biased region" description="Basic and acidic residues" evidence="1">
    <location>
        <begin position="586"/>
        <end position="596"/>
    </location>
</feature>
<keyword evidence="2" id="KW-0472">Membrane</keyword>
<organism evidence="3 4">
    <name type="scientific">Apiospora saccharicola</name>
    <dbReference type="NCBI Taxonomy" id="335842"/>
    <lineage>
        <taxon>Eukaryota</taxon>
        <taxon>Fungi</taxon>
        <taxon>Dikarya</taxon>
        <taxon>Ascomycota</taxon>
        <taxon>Pezizomycotina</taxon>
        <taxon>Sordariomycetes</taxon>
        <taxon>Xylariomycetidae</taxon>
        <taxon>Amphisphaeriales</taxon>
        <taxon>Apiosporaceae</taxon>
        <taxon>Apiospora</taxon>
    </lineage>
</organism>
<dbReference type="Proteomes" id="UP001446871">
    <property type="component" value="Unassembled WGS sequence"/>
</dbReference>
<proteinExistence type="predicted"/>
<evidence type="ECO:0000256" key="2">
    <source>
        <dbReference type="SAM" id="Phobius"/>
    </source>
</evidence>
<feature type="region of interest" description="Disordered" evidence="1">
    <location>
        <begin position="192"/>
        <end position="228"/>
    </location>
</feature>
<keyword evidence="2" id="KW-1133">Transmembrane helix</keyword>
<gene>
    <name evidence="3" type="ORF">PG996_007603</name>
</gene>
<reference evidence="3 4" key="1">
    <citation type="submission" date="2023-01" db="EMBL/GenBank/DDBJ databases">
        <title>Analysis of 21 Apiospora genomes using comparative genomics revels a genus with tremendous synthesis potential of carbohydrate active enzymes and secondary metabolites.</title>
        <authorList>
            <person name="Sorensen T."/>
        </authorList>
    </citation>
    <scope>NUCLEOTIDE SEQUENCE [LARGE SCALE GENOMIC DNA]</scope>
    <source>
        <strain evidence="3 4">CBS 83171</strain>
    </source>
</reference>
<dbReference type="EMBL" id="JAQQWM010000004">
    <property type="protein sequence ID" value="KAK8068491.1"/>
    <property type="molecule type" value="Genomic_DNA"/>
</dbReference>
<accession>A0ABR1VBA8</accession>
<evidence type="ECO:0000256" key="1">
    <source>
        <dbReference type="SAM" id="MobiDB-lite"/>
    </source>
</evidence>
<evidence type="ECO:0000313" key="4">
    <source>
        <dbReference type="Proteomes" id="UP001446871"/>
    </source>
</evidence>
<feature type="compositionally biased region" description="Pro residues" evidence="1">
    <location>
        <begin position="604"/>
        <end position="614"/>
    </location>
</feature>